<dbReference type="EMBL" id="CP036526">
    <property type="protein sequence ID" value="QDT09861.1"/>
    <property type="molecule type" value="Genomic_DNA"/>
</dbReference>
<feature type="binding site" evidence="9">
    <location>
        <position position="42"/>
    </location>
    <ligand>
        <name>substrate</name>
    </ligand>
</feature>
<feature type="binding site" evidence="9">
    <location>
        <position position="216"/>
    </location>
    <ligand>
        <name>ATP</name>
        <dbReference type="ChEBI" id="CHEBI:30616"/>
    </ligand>
</feature>
<feature type="binding site" evidence="9">
    <location>
        <position position="116"/>
    </location>
    <ligand>
        <name>Mg(2+)</name>
        <dbReference type="ChEBI" id="CHEBI:18420"/>
    </ligand>
</feature>
<dbReference type="PIRSF" id="PIRSF006755">
    <property type="entry name" value="DTB_synth"/>
    <property type="match status" value="1"/>
</dbReference>
<reference evidence="10 11" key="1">
    <citation type="submission" date="2019-02" db="EMBL/GenBank/DDBJ databases">
        <title>Deep-cultivation of Planctomycetes and their phenomic and genomic characterization uncovers novel biology.</title>
        <authorList>
            <person name="Wiegand S."/>
            <person name="Jogler M."/>
            <person name="Boedeker C."/>
            <person name="Pinto D."/>
            <person name="Vollmers J."/>
            <person name="Rivas-Marin E."/>
            <person name="Kohn T."/>
            <person name="Peeters S.H."/>
            <person name="Heuer A."/>
            <person name="Rast P."/>
            <person name="Oberbeckmann S."/>
            <person name="Bunk B."/>
            <person name="Jeske O."/>
            <person name="Meyerdierks A."/>
            <person name="Storesund J.E."/>
            <person name="Kallscheuer N."/>
            <person name="Luecker S."/>
            <person name="Lage O.M."/>
            <person name="Pohl T."/>
            <person name="Merkel B.J."/>
            <person name="Hornburger P."/>
            <person name="Mueller R.-W."/>
            <person name="Bruemmer F."/>
            <person name="Labrenz M."/>
            <person name="Spormann A.M."/>
            <person name="Op den Camp H."/>
            <person name="Overmann J."/>
            <person name="Amann R."/>
            <person name="Jetten M.S.M."/>
            <person name="Mascher T."/>
            <person name="Medema M.H."/>
            <person name="Devos D.P."/>
            <person name="Kaster A.-K."/>
            <person name="Ovreas L."/>
            <person name="Rohde M."/>
            <person name="Galperin M.Y."/>
            <person name="Jogler C."/>
        </authorList>
    </citation>
    <scope>NUCLEOTIDE SEQUENCE [LARGE SCALE GENOMIC DNA]</scope>
    <source>
        <strain evidence="10 11">K23_9</strain>
    </source>
</reference>
<dbReference type="GO" id="GO:0005829">
    <property type="term" value="C:cytosol"/>
    <property type="evidence" value="ECO:0007669"/>
    <property type="project" value="TreeGrafter"/>
</dbReference>
<dbReference type="OrthoDB" id="9802097at2"/>
<accession>A0A517NRV1</accession>
<dbReference type="Pfam" id="PF13500">
    <property type="entry name" value="AAA_26"/>
    <property type="match status" value="1"/>
</dbReference>
<keyword evidence="11" id="KW-1185">Reference proteome</keyword>
<protein>
    <recommendedName>
        <fullName evidence="9">ATP-dependent dethiobiotin synthetase BioD</fullName>
        <ecNumber evidence="9">6.3.3.3</ecNumber>
    </recommendedName>
    <alternativeName>
        <fullName evidence="9">DTB synthetase</fullName>
        <shortName evidence="9">DTBS</shortName>
    </alternativeName>
    <alternativeName>
        <fullName evidence="9">Dethiobiotin synthase</fullName>
    </alternativeName>
</protein>
<keyword evidence="6 9" id="KW-0067">ATP-binding</keyword>
<comment type="subunit">
    <text evidence="9">Homodimer.</text>
</comment>
<keyword evidence="4 9" id="KW-0547">Nucleotide-binding</keyword>
<dbReference type="EC" id="6.3.3.3" evidence="9"/>
<comment type="caution">
    <text evidence="9">Lacks conserved residue(s) required for the propagation of feature annotation.</text>
</comment>
<evidence type="ECO:0000313" key="11">
    <source>
        <dbReference type="Proteomes" id="UP000319817"/>
    </source>
</evidence>
<keyword evidence="2 9" id="KW-0436">Ligase</keyword>
<dbReference type="RefSeq" id="WP_145417432.1">
    <property type="nucleotide sequence ID" value="NZ_CP036526.1"/>
</dbReference>
<proteinExistence type="inferred from homology"/>
<feature type="binding site" evidence="9">
    <location>
        <begin position="116"/>
        <end position="119"/>
    </location>
    <ligand>
        <name>ATP</name>
        <dbReference type="ChEBI" id="CHEBI:30616"/>
    </ligand>
</feature>
<dbReference type="HAMAP" id="MF_00336">
    <property type="entry name" value="BioD"/>
    <property type="match status" value="1"/>
</dbReference>
<evidence type="ECO:0000256" key="8">
    <source>
        <dbReference type="ARBA" id="ARBA00047386"/>
    </source>
</evidence>
<sequence>MTETIFFAGTDTDVGKTYVAALVAKTLHYSGVNVGVYKPVASGCRSIGEKLVAADADQLWQAAGQPMDLDTVCPQKFSAALAPNVAAQAEGKTVDAALLRNGATVWQDACDTLIVEGAGGLFSPLADGLLNVDLFKQFQPASLVIVAANRLGVIHQTLATCAAASCRGIVPTGIILCSVQADDDESVSNNATEIARYTDVPVLGQVGFGASELPFEMSRLFPPPA</sequence>
<organism evidence="10 11">
    <name type="scientific">Stieleria marina</name>
    <dbReference type="NCBI Taxonomy" id="1930275"/>
    <lineage>
        <taxon>Bacteria</taxon>
        <taxon>Pseudomonadati</taxon>
        <taxon>Planctomycetota</taxon>
        <taxon>Planctomycetia</taxon>
        <taxon>Pirellulales</taxon>
        <taxon>Pirellulaceae</taxon>
        <taxon>Stieleria</taxon>
    </lineage>
</organism>
<feature type="binding site" evidence="9">
    <location>
        <begin position="13"/>
        <end position="18"/>
    </location>
    <ligand>
        <name>ATP</name>
        <dbReference type="ChEBI" id="CHEBI:30616"/>
    </ligand>
</feature>
<dbReference type="GO" id="GO:0004141">
    <property type="term" value="F:dethiobiotin synthase activity"/>
    <property type="evidence" value="ECO:0007669"/>
    <property type="project" value="UniProtKB-UniRule"/>
</dbReference>
<comment type="pathway">
    <text evidence="9">Cofactor biosynthesis; biotin biosynthesis; biotin from 7,8-diaminononanoate: step 1/2.</text>
</comment>
<evidence type="ECO:0000256" key="2">
    <source>
        <dbReference type="ARBA" id="ARBA00022598"/>
    </source>
</evidence>
<evidence type="ECO:0000256" key="9">
    <source>
        <dbReference type="HAMAP-Rule" id="MF_00336"/>
    </source>
</evidence>
<dbReference type="InterPro" id="IPR027417">
    <property type="entry name" value="P-loop_NTPase"/>
</dbReference>
<comment type="similarity">
    <text evidence="9">Belongs to the dethiobiotin synthetase family.</text>
</comment>
<evidence type="ECO:0000256" key="1">
    <source>
        <dbReference type="ARBA" id="ARBA00022490"/>
    </source>
</evidence>
<comment type="catalytic activity">
    <reaction evidence="9">
        <text>(7R,8S)-7,8-diammoniononanoate + CO2 + ATP = (4R,5S)-dethiobiotin + ADP + phosphate + 3 H(+)</text>
        <dbReference type="Rhea" id="RHEA:15805"/>
        <dbReference type="ChEBI" id="CHEBI:15378"/>
        <dbReference type="ChEBI" id="CHEBI:16526"/>
        <dbReference type="ChEBI" id="CHEBI:30616"/>
        <dbReference type="ChEBI" id="CHEBI:43474"/>
        <dbReference type="ChEBI" id="CHEBI:149469"/>
        <dbReference type="ChEBI" id="CHEBI:149473"/>
        <dbReference type="ChEBI" id="CHEBI:456216"/>
        <dbReference type="EC" id="6.3.3.3"/>
    </reaction>
</comment>
<dbReference type="InterPro" id="IPR004472">
    <property type="entry name" value="DTB_synth_BioD"/>
</dbReference>
<dbReference type="PROSITE" id="PS00430">
    <property type="entry name" value="TONB_DEPENDENT_REC_1"/>
    <property type="match status" value="1"/>
</dbReference>
<dbReference type="UniPathway" id="UPA00078">
    <property type="reaction ID" value="UER00161"/>
</dbReference>
<feature type="binding site" evidence="9">
    <location>
        <position position="55"/>
    </location>
    <ligand>
        <name>Mg(2+)</name>
        <dbReference type="ChEBI" id="CHEBI:18420"/>
    </ligand>
</feature>
<dbReference type="PANTHER" id="PTHR43210">
    <property type="entry name" value="DETHIOBIOTIN SYNTHETASE"/>
    <property type="match status" value="1"/>
</dbReference>
<evidence type="ECO:0000256" key="6">
    <source>
        <dbReference type="ARBA" id="ARBA00022840"/>
    </source>
</evidence>
<feature type="active site" evidence="9">
    <location>
        <position position="38"/>
    </location>
</feature>
<dbReference type="GO" id="GO:0000287">
    <property type="term" value="F:magnesium ion binding"/>
    <property type="evidence" value="ECO:0007669"/>
    <property type="project" value="UniProtKB-UniRule"/>
</dbReference>
<dbReference type="SUPFAM" id="SSF52540">
    <property type="entry name" value="P-loop containing nucleoside triphosphate hydrolases"/>
    <property type="match status" value="1"/>
</dbReference>
<dbReference type="Proteomes" id="UP000319817">
    <property type="component" value="Chromosome"/>
</dbReference>
<keyword evidence="7 9" id="KW-0460">Magnesium</keyword>
<feature type="binding site" evidence="9">
    <location>
        <position position="55"/>
    </location>
    <ligand>
        <name>ATP</name>
        <dbReference type="ChEBI" id="CHEBI:30616"/>
    </ligand>
</feature>
<dbReference type="NCBIfam" id="TIGR00347">
    <property type="entry name" value="bioD"/>
    <property type="match status" value="1"/>
</dbReference>
<dbReference type="InterPro" id="IPR010916">
    <property type="entry name" value="TonB_box_CS"/>
</dbReference>
<comment type="cofactor">
    <cofactor evidence="9">
        <name>Mg(2+)</name>
        <dbReference type="ChEBI" id="CHEBI:18420"/>
    </cofactor>
</comment>
<keyword evidence="5 9" id="KW-0093">Biotin biosynthesis</keyword>
<feature type="binding site" evidence="9">
    <location>
        <position position="17"/>
    </location>
    <ligand>
        <name>Mg(2+)</name>
        <dbReference type="ChEBI" id="CHEBI:18420"/>
    </ligand>
</feature>
<comment type="subcellular location">
    <subcellularLocation>
        <location evidence="9">Cytoplasm</location>
    </subcellularLocation>
</comment>
<gene>
    <name evidence="10" type="primary">bioD1</name>
    <name evidence="9" type="synonym">bioD</name>
    <name evidence="10" type="ORF">K239x_18130</name>
</gene>
<keyword evidence="3 9" id="KW-0479">Metal-binding</keyword>
<name>A0A517NRV1_9BACT</name>
<evidence type="ECO:0000256" key="3">
    <source>
        <dbReference type="ARBA" id="ARBA00022723"/>
    </source>
</evidence>
<dbReference type="GO" id="GO:0005524">
    <property type="term" value="F:ATP binding"/>
    <property type="evidence" value="ECO:0007669"/>
    <property type="project" value="UniProtKB-UniRule"/>
</dbReference>
<dbReference type="CDD" id="cd03109">
    <property type="entry name" value="DTBS"/>
    <property type="match status" value="1"/>
</dbReference>
<comment type="function">
    <text evidence="9">Catalyzes a mechanistically unusual reaction, the ATP-dependent insertion of CO2 between the N7 and N8 nitrogen atoms of 7,8-diaminopelargonic acid (DAPA, also called 7,8-diammoniononanoate) to form a ureido ring.</text>
</comment>
<dbReference type="GO" id="GO:0009102">
    <property type="term" value="P:biotin biosynthetic process"/>
    <property type="evidence" value="ECO:0007669"/>
    <property type="project" value="UniProtKB-UniRule"/>
</dbReference>
<evidence type="ECO:0000256" key="5">
    <source>
        <dbReference type="ARBA" id="ARBA00022756"/>
    </source>
</evidence>
<comment type="catalytic activity">
    <reaction evidence="8">
        <text>(7R,8S)-8-amino-7-(carboxyamino)nonanoate + ATP = (4R,5S)-dethiobiotin + ADP + phosphate + H(+)</text>
        <dbReference type="Rhea" id="RHEA:63684"/>
        <dbReference type="ChEBI" id="CHEBI:15378"/>
        <dbReference type="ChEBI" id="CHEBI:30616"/>
        <dbReference type="ChEBI" id="CHEBI:43474"/>
        <dbReference type="ChEBI" id="CHEBI:149470"/>
        <dbReference type="ChEBI" id="CHEBI:149473"/>
        <dbReference type="ChEBI" id="CHEBI:456216"/>
    </reaction>
</comment>
<evidence type="ECO:0000256" key="4">
    <source>
        <dbReference type="ARBA" id="ARBA00022741"/>
    </source>
</evidence>
<keyword evidence="1 9" id="KW-0963">Cytoplasm</keyword>
<evidence type="ECO:0000256" key="7">
    <source>
        <dbReference type="ARBA" id="ARBA00022842"/>
    </source>
</evidence>
<dbReference type="AlphaFoldDB" id="A0A517NRV1"/>
<dbReference type="Gene3D" id="3.40.50.300">
    <property type="entry name" value="P-loop containing nucleotide triphosphate hydrolases"/>
    <property type="match status" value="1"/>
</dbReference>
<evidence type="ECO:0000313" key="10">
    <source>
        <dbReference type="EMBL" id="QDT09861.1"/>
    </source>
</evidence>
<dbReference type="PANTHER" id="PTHR43210:SF2">
    <property type="entry name" value="ATP-DEPENDENT DETHIOBIOTIN SYNTHETASE BIOD 2"/>
    <property type="match status" value="1"/>
</dbReference>